<keyword evidence="7" id="KW-1185">Reference proteome</keyword>
<dbReference type="Gene3D" id="3.30.450.20">
    <property type="entry name" value="PAS domain"/>
    <property type="match status" value="1"/>
</dbReference>
<evidence type="ECO:0000256" key="3">
    <source>
        <dbReference type="ARBA" id="ARBA00023163"/>
    </source>
</evidence>
<evidence type="ECO:0000313" key="7">
    <source>
        <dbReference type="Proteomes" id="UP000256977"/>
    </source>
</evidence>
<evidence type="ECO:0000259" key="5">
    <source>
        <dbReference type="PROSITE" id="PS01124"/>
    </source>
</evidence>
<keyword evidence="3" id="KW-0804">Transcription</keyword>
<evidence type="ECO:0000313" key="6">
    <source>
        <dbReference type="EMBL" id="RED85260.1"/>
    </source>
</evidence>
<dbReference type="InterPro" id="IPR041522">
    <property type="entry name" value="CdaR_GGDEF"/>
</dbReference>
<keyword evidence="2 6" id="KW-0238">DNA-binding</keyword>
<dbReference type="GO" id="GO:0043565">
    <property type="term" value="F:sequence-specific DNA binding"/>
    <property type="evidence" value="ECO:0007669"/>
    <property type="project" value="InterPro"/>
</dbReference>
<dbReference type="PROSITE" id="PS01124">
    <property type="entry name" value="HTH_ARAC_FAMILY_2"/>
    <property type="match status" value="1"/>
</dbReference>
<proteinExistence type="predicted"/>
<accession>A0A3D9KHA2</accession>
<keyword evidence="4" id="KW-1133">Transmembrane helix</keyword>
<dbReference type="OrthoDB" id="2515823at2"/>
<dbReference type="AlphaFoldDB" id="A0A3D9KHA2"/>
<dbReference type="PROSITE" id="PS00041">
    <property type="entry name" value="HTH_ARAC_FAMILY_1"/>
    <property type="match status" value="1"/>
</dbReference>
<evidence type="ECO:0000256" key="1">
    <source>
        <dbReference type="ARBA" id="ARBA00023015"/>
    </source>
</evidence>
<dbReference type="Proteomes" id="UP000256977">
    <property type="component" value="Unassembled WGS sequence"/>
</dbReference>
<evidence type="ECO:0000256" key="2">
    <source>
        <dbReference type="ARBA" id="ARBA00023125"/>
    </source>
</evidence>
<comment type="caution">
    <text evidence="6">The sequence shown here is derived from an EMBL/GenBank/DDBJ whole genome shotgun (WGS) entry which is preliminary data.</text>
</comment>
<dbReference type="PANTHER" id="PTHR43280">
    <property type="entry name" value="ARAC-FAMILY TRANSCRIPTIONAL REGULATOR"/>
    <property type="match status" value="1"/>
</dbReference>
<dbReference type="InterPro" id="IPR009057">
    <property type="entry name" value="Homeodomain-like_sf"/>
</dbReference>
<protein>
    <submittedName>
        <fullName evidence="6">AraC-like DNA-binding protein</fullName>
    </submittedName>
</protein>
<dbReference type="InterPro" id="IPR018062">
    <property type="entry name" value="HTH_AraC-typ_CS"/>
</dbReference>
<dbReference type="SUPFAM" id="SSF46689">
    <property type="entry name" value="Homeodomain-like"/>
    <property type="match status" value="1"/>
</dbReference>
<gene>
    <name evidence="6" type="ORF">DFP98_105271</name>
</gene>
<keyword evidence="4" id="KW-0472">Membrane</keyword>
<organism evidence="6 7">
    <name type="scientific">Cohnella phaseoli</name>
    <dbReference type="NCBI Taxonomy" id="456490"/>
    <lineage>
        <taxon>Bacteria</taxon>
        <taxon>Bacillati</taxon>
        <taxon>Bacillota</taxon>
        <taxon>Bacilli</taxon>
        <taxon>Bacillales</taxon>
        <taxon>Paenibacillaceae</taxon>
        <taxon>Cohnella</taxon>
    </lineage>
</organism>
<sequence>MRMKFSISAVKTAMKRKVYKFWLYSYLFVLFIPILITLVVLLRSQDMLVTEVRKSNDALLDQVRQFIDNQTADIRRFGTQLSFDPKIAAYLNRDTLDTTEARFSTMDIIANLKPYTTNGDMTDFYIFLKNHNSGITTTTYMPADDLFSVLHKSSGISYENWLAWVKEEQPGTFMALNENMQPGTNSLVYVQSLPLQELHQSRATLVVLLNQSRIKEAVSHIELASQGSVYVLDSEGRPIMTTGTESELKELPLARMADTRGFMVEHIEGSNAAISYVRSNETNWTYISVLPEKVYLAKVTLLKNLIYLAMLLCVVLGGLTAFWLTRRNYAPIQNMMDFVSSKVKTNMKSMPNEFAVLQSFMTESAAIQDEANKRMLEQRLVLRNQFLNRLLSGRVDTESALSQAIESHDLRFETDRFAVLLMQVEDYAPLFRDNEKLDLEKKTQFVYLIVTNIFGEMLSSGYRAYFTETNGKIACLVNLPGKEKEAKKELLQIAAEAKSFIQERFFVRFSIGVSDVHTFWSSIPKCFEEAEESLEYKLVLGSNQIIAYESVKRPKHELYYPLDKERQLINQMAAGDYEQAAEVLQRILMANFSDGTLSPQMGKLLMFELAGTMLKAVEQFQLGTTEIMVEKTDLIKQITQCETFAEMEVEILTFLKTVCDYLQQKKKSHNTDLKSQIVEHVLDNLSDMNLSLTSIALEFDINPTYLSRFFKEQTGENLIDFVNKRRIDKVKDQLTSTDDAIQNIAEQCGFASSQSLLRVFKKYEGITPGQYRQSRG</sequence>
<feature type="transmembrane region" description="Helical" evidence="4">
    <location>
        <begin position="305"/>
        <end position="325"/>
    </location>
</feature>
<dbReference type="Pfam" id="PF17853">
    <property type="entry name" value="GGDEF_2"/>
    <property type="match status" value="1"/>
</dbReference>
<reference evidence="6 7" key="1">
    <citation type="submission" date="2018-07" db="EMBL/GenBank/DDBJ databases">
        <title>Genomic Encyclopedia of Type Strains, Phase III (KMG-III): the genomes of soil and plant-associated and newly described type strains.</title>
        <authorList>
            <person name="Whitman W."/>
        </authorList>
    </citation>
    <scope>NUCLEOTIDE SEQUENCE [LARGE SCALE GENOMIC DNA]</scope>
    <source>
        <strain evidence="6 7">CECT 7287</strain>
    </source>
</reference>
<dbReference type="EMBL" id="QRDZ01000005">
    <property type="protein sequence ID" value="RED85260.1"/>
    <property type="molecule type" value="Genomic_DNA"/>
</dbReference>
<keyword evidence="4" id="KW-0812">Transmembrane</keyword>
<keyword evidence="1" id="KW-0805">Transcription regulation</keyword>
<dbReference type="PANTHER" id="PTHR43280:SF10">
    <property type="entry name" value="REGULATORY PROTEIN POCR"/>
    <property type="match status" value="1"/>
</dbReference>
<dbReference type="Pfam" id="PF12833">
    <property type="entry name" value="HTH_18"/>
    <property type="match status" value="1"/>
</dbReference>
<name>A0A3D9KHA2_9BACL</name>
<feature type="domain" description="HTH araC/xylS-type" evidence="5">
    <location>
        <begin position="675"/>
        <end position="774"/>
    </location>
</feature>
<feature type="transmembrane region" description="Helical" evidence="4">
    <location>
        <begin position="21"/>
        <end position="42"/>
    </location>
</feature>
<dbReference type="InterPro" id="IPR018060">
    <property type="entry name" value="HTH_AraC"/>
</dbReference>
<evidence type="ECO:0000256" key="4">
    <source>
        <dbReference type="SAM" id="Phobius"/>
    </source>
</evidence>
<dbReference type="SMART" id="SM00342">
    <property type="entry name" value="HTH_ARAC"/>
    <property type="match status" value="1"/>
</dbReference>
<dbReference type="Gene3D" id="1.10.10.60">
    <property type="entry name" value="Homeodomain-like"/>
    <property type="match status" value="2"/>
</dbReference>
<dbReference type="GO" id="GO:0003700">
    <property type="term" value="F:DNA-binding transcription factor activity"/>
    <property type="evidence" value="ECO:0007669"/>
    <property type="project" value="InterPro"/>
</dbReference>